<dbReference type="PROSITE" id="PS50112">
    <property type="entry name" value="PAS"/>
    <property type="match status" value="1"/>
</dbReference>
<dbReference type="SMART" id="SM00052">
    <property type="entry name" value="EAL"/>
    <property type="match status" value="1"/>
</dbReference>
<dbReference type="SMART" id="SM00091">
    <property type="entry name" value="PAS"/>
    <property type="match status" value="2"/>
</dbReference>
<keyword evidence="5" id="KW-1185">Reference proteome</keyword>
<evidence type="ECO:0000313" key="5">
    <source>
        <dbReference type="Proteomes" id="UP001319827"/>
    </source>
</evidence>
<evidence type="ECO:0000259" key="2">
    <source>
        <dbReference type="PROSITE" id="PS50883"/>
    </source>
</evidence>
<protein>
    <recommendedName>
        <fullName evidence="6">Diguanylate cyclase/phosphodiesterase with PAS/PAC sensor(S)</fullName>
    </recommendedName>
</protein>
<dbReference type="InterPro" id="IPR043128">
    <property type="entry name" value="Rev_trsase/Diguanyl_cyclase"/>
</dbReference>
<dbReference type="CDD" id="cd01948">
    <property type="entry name" value="EAL"/>
    <property type="match status" value="1"/>
</dbReference>
<evidence type="ECO:0000259" key="3">
    <source>
        <dbReference type="PROSITE" id="PS50887"/>
    </source>
</evidence>
<dbReference type="Gene3D" id="3.20.20.450">
    <property type="entry name" value="EAL domain"/>
    <property type="match status" value="1"/>
</dbReference>
<dbReference type="EMBL" id="AP024355">
    <property type="protein sequence ID" value="BCR05956.1"/>
    <property type="molecule type" value="Genomic_DNA"/>
</dbReference>
<dbReference type="InterPro" id="IPR052155">
    <property type="entry name" value="Biofilm_reg_signaling"/>
</dbReference>
<dbReference type="NCBIfam" id="TIGR00254">
    <property type="entry name" value="GGDEF"/>
    <property type="match status" value="1"/>
</dbReference>
<dbReference type="Proteomes" id="UP001319827">
    <property type="component" value="Chromosome"/>
</dbReference>
<dbReference type="RefSeq" id="WP_221249345.1">
    <property type="nucleotide sequence ID" value="NZ_AP024355.1"/>
</dbReference>
<accession>A0ABN6E0R3</accession>
<dbReference type="InterPro" id="IPR013767">
    <property type="entry name" value="PAS_fold"/>
</dbReference>
<dbReference type="SUPFAM" id="SSF55785">
    <property type="entry name" value="PYP-like sensor domain (PAS domain)"/>
    <property type="match status" value="2"/>
</dbReference>
<proteinExistence type="predicted"/>
<feature type="domain" description="PAS" evidence="1">
    <location>
        <begin position="16"/>
        <end position="61"/>
    </location>
</feature>
<sequence>MNLKYDPTSSRDGKLDNSLLDSLAEASPHGVLLLDANGHAQLWNTPAEALLGWPAEEILGKPVNWLPAGSDREFEGRRQQAMTGKACCRMPLRAVHRSGRLVDLRATFTPVHTPAAESEGVMVLLETLSPPTQEDAARWEAEHLARATLDALPQHIAILDETGTIIAVNRAWREFAETNSTAPDLFCEGSNYLAVCDAIDEQQCPEAAAFAGGIRAVMQGTMLEFSLEYPCHSPVRPCWFMGRVTRFSDQGPMRIVVAHDNVTELMQAEKAIQQLAYYDLLTGLPNRLLLQDRLGQALAQAKREREMLAVLFLDLDRFKIINDTLGHAAGDRLLKTVAERLNACVRKSDTVARLGGDEFVVILPAVGHTEDPTLIAEKILHTLSRPFHLEGQKLFTSTSIGIAMYPADGPDAEALVKNADLAMYQAKEEGRNTFRFFSAELNDRAMSRLSMETALRRSLERGELELRFQEQTDLKSGRVCGVEALLRWRHPELGLLTPAEFLPLAEETGQIIVIGEWVLCAACNIALSWQRSGLPPVRITVNISSRQLRHYNLAQAVARILEETGLDPHWLELELTEDVLMQSGAEALERIRHLKANGVGLAIDDFGTGFSSLNLLKKAPVDRLKIDHSFIAELVSGPADTMVVRTIIDMAHNLGMKVIAEGVETEEQRDFLIGHGCDEVQGFHFHRPVTETEFRKLLESGALPQGRPS</sequence>
<dbReference type="InterPro" id="IPR001633">
    <property type="entry name" value="EAL_dom"/>
</dbReference>
<dbReference type="PANTHER" id="PTHR44757">
    <property type="entry name" value="DIGUANYLATE CYCLASE DGCP"/>
    <property type="match status" value="1"/>
</dbReference>
<dbReference type="Pfam" id="PF00990">
    <property type="entry name" value="GGDEF"/>
    <property type="match status" value="1"/>
</dbReference>
<feature type="domain" description="EAL" evidence="2">
    <location>
        <begin position="448"/>
        <end position="702"/>
    </location>
</feature>
<gene>
    <name evidence="4" type="ORF">DESUT3_30250</name>
</gene>
<reference evidence="4 5" key="2">
    <citation type="journal article" date="2021" name="Int. J. Syst. Evol. Microbiol.">
        <title>Isolation and Polyphasic Characterization of Desulfuromonas versatilis sp. Nov., an Electrogenic Bacteria Capable of Versatile Metabolism Isolated from a Graphene Oxide-Reducing Enrichment Culture.</title>
        <authorList>
            <person name="Xie L."/>
            <person name="Yoshida N."/>
            <person name="Ishii S."/>
            <person name="Meng L."/>
        </authorList>
    </citation>
    <scope>NUCLEOTIDE SEQUENCE [LARGE SCALE GENOMIC DNA]</scope>
    <source>
        <strain evidence="4 5">NIT-T3</strain>
    </source>
</reference>
<evidence type="ECO:0008006" key="6">
    <source>
        <dbReference type="Google" id="ProtNLM"/>
    </source>
</evidence>
<name>A0ABN6E0R3_9BACT</name>
<dbReference type="Pfam" id="PF00989">
    <property type="entry name" value="PAS"/>
    <property type="match status" value="1"/>
</dbReference>
<dbReference type="PANTHER" id="PTHR44757:SF2">
    <property type="entry name" value="BIOFILM ARCHITECTURE MAINTENANCE PROTEIN MBAA"/>
    <property type="match status" value="1"/>
</dbReference>
<dbReference type="CDD" id="cd01949">
    <property type="entry name" value="GGDEF"/>
    <property type="match status" value="1"/>
</dbReference>
<organism evidence="4 5">
    <name type="scientific">Desulfuromonas versatilis</name>
    <dbReference type="NCBI Taxonomy" id="2802975"/>
    <lineage>
        <taxon>Bacteria</taxon>
        <taxon>Pseudomonadati</taxon>
        <taxon>Thermodesulfobacteriota</taxon>
        <taxon>Desulfuromonadia</taxon>
        <taxon>Desulfuromonadales</taxon>
        <taxon>Desulfuromonadaceae</taxon>
        <taxon>Desulfuromonas</taxon>
    </lineage>
</organism>
<reference evidence="4 5" key="1">
    <citation type="journal article" date="2016" name="C (Basel)">
        <title>Selective Growth of and Electricity Production by Marine Exoelectrogenic Bacteria in Self-Aggregated Hydrogel of Microbially Reduced Graphene Oxide.</title>
        <authorList>
            <person name="Yoshida N."/>
            <person name="Goto Y."/>
            <person name="Miyata Y."/>
        </authorList>
    </citation>
    <scope>NUCLEOTIDE SEQUENCE [LARGE SCALE GENOMIC DNA]</scope>
    <source>
        <strain evidence="4 5">NIT-T3</strain>
    </source>
</reference>
<dbReference type="InterPro" id="IPR035919">
    <property type="entry name" value="EAL_sf"/>
</dbReference>
<evidence type="ECO:0000313" key="4">
    <source>
        <dbReference type="EMBL" id="BCR05956.1"/>
    </source>
</evidence>
<dbReference type="InterPro" id="IPR035965">
    <property type="entry name" value="PAS-like_dom_sf"/>
</dbReference>
<dbReference type="InterPro" id="IPR000014">
    <property type="entry name" value="PAS"/>
</dbReference>
<evidence type="ECO:0000259" key="1">
    <source>
        <dbReference type="PROSITE" id="PS50112"/>
    </source>
</evidence>
<dbReference type="NCBIfam" id="TIGR00229">
    <property type="entry name" value="sensory_box"/>
    <property type="match status" value="1"/>
</dbReference>
<dbReference type="SUPFAM" id="SSF141868">
    <property type="entry name" value="EAL domain-like"/>
    <property type="match status" value="1"/>
</dbReference>
<dbReference type="CDD" id="cd00130">
    <property type="entry name" value="PAS"/>
    <property type="match status" value="1"/>
</dbReference>
<dbReference type="SMART" id="SM00267">
    <property type="entry name" value="GGDEF"/>
    <property type="match status" value="1"/>
</dbReference>
<dbReference type="InterPro" id="IPR000160">
    <property type="entry name" value="GGDEF_dom"/>
</dbReference>
<dbReference type="SUPFAM" id="SSF55073">
    <property type="entry name" value="Nucleotide cyclase"/>
    <property type="match status" value="1"/>
</dbReference>
<dbReference type="Gene3D" id="3.30.450.20">
    <property type="entry name" value="PAS domain"/>
    <property type="match status" value="2"/>
</dbReference>
<dbReference type="Gene3D" id="3.30.70.270">
    <property type="match status" value="1"/>
</dbReference>
<dbReference type="InterPro" id="IPR029787">
    <property type="entry name" value="Nucleotide_cyclase"/>
</dbReference>
<dbReference type="PROSITE" id="PS50883">
    <property type="entry name" value="EAL"/>
    <property type="match status" value="1"/>
</dbReference>
<dbReference type="PROSITE" id="PS50887">
    <property type="entry name" value="GGDEF"/>
    <property type="match status" value="1"/>
</dbReference>
<dbReference type="Pfam" id="PF00563">
    <property type="entry name" value="EAL"/>
    <property type="match status" value="1"/>
</dbReference>
<feature type="domain" description="GGDEF" evidence="3">
    <location>
        <begin position="306"/>
        <end position="439"/>
    </location>
</feature>